<gene>
    <name evidence="3" type="primary">frr</name>
    <name evidence="5" type="ORF">C4B24_04010</name>
</gene>
<dbReference type="FunFam" id="3.30.1360.40:FF:000001">
    <property type="entry name" value="Ribosome-recycling factor"/>
    <property type="match status" value="1"/>
</dbReference>
<proteinExistence type="inferred from homology"/>
<comment type="subcellular location">
    <subcellularLocation>
        <location evidence="3">Cytoplasm</location>
    </subcellularLocation>
</comment>
<dbReference type="GO" id="GO:0043023">
    <property type="term" value="F:ribosomal large subunit binding"/>
    <property type="evidence" value="ECO:0007669"/>
    <property type="project" value="TreeGrafter"/>
</dbReference>
<dbReference type="NCBIfam" id="TIGR00496">
    <property type="entry name" value="frr"/>
    <property type="match status" value="1"/>
</dbReference>
<accession>A0A4V2NI32</accession>
<keyword evidence="6" id="KW-1185">Reference proteome</keyword>
<reference evidence="5 6" key="1">
    <citation type="submission" date="2018-02" db="EMBL/GenBank/DDBJ databases">
        <title>Mycoplasma marinum and Mycoplasma todarodis sp. nov., moderately halophilic and psychrotolerant mycoplasmas isolated from cephalopods.</title>
        <authorList>
            <person name="Viver T."/>
        </authorList>
    </citation>
    <scope>NUCLEOTIDE SEQUENCE [LARGE SCALE GENOMIC DNA]</scope>
    <source>
        <strain evidence="5 6">PE</strain>
    </source>
</reference>
<evidence type="ECO:0000313" key="6">
    <source>
        <dbReference type="Proteomes" id="UP000294192"/>
    </source>
</evidence>
<dbReference type="CDD" id="cd00520">
    <property type="entry name" value="RRF"/>
    <property type="match status" value="1"/>
</dbReference>
<keyword evidence="2 3" id="KW-0648">Protein biosynthesis</keyword>
<feature type="domain" description="Ribosome recycling factor" evidence="4">
    <location>
        <begin position="23"/>
        <end position="181"/>
    </location>
</feature>
<dbReference type="Gene3D" id="1.10.132.20">
    <property type="entry name" value="Ribosome-recycling factor"/>
    <property type="match status" value="1"/>
</dbReference>
<sequence length="183" mass="21075">MELDLYLMEAEEGMQKAIDNYKINMSKISTGRANPMILNSIKIEYYGTLTPINQLSSISVPEPRQLLIKPFEQNINKDIVSVINSSSLGVNAIDEGHQARINFPELTTDRRRQYVKQLSEYTEQSKISVRSARQEANKMIKKDEELSEDDIRHYLEEIQKLTNSYISKVDLATKEKTTELMTI</sequence>
<dbReference type="GO" id="GO:0006415">
    <property type="term" value="P:translational termination"/>
    <property type="evidence" value="ECO:0007669"/>
    <property type="project" value="UniProtKB-UniRule"/>
</dbReference>
<name>A0A4V2NI32_9MOLU</name>
<dbReference type="HAMAP" id="MF_00040">
    <property type="entry name" value="RRF"/>
    <property type="match status" value="1"/>
</dbReference>
<comment type="function">
    <text evidence="3">Responsible for the release of ribosomes from messenger RNA at the termination of protein biosynthesis. May increase the efficiency of translation by recycling ribosomes from one round of translation to another.</text>
</comment>
<evidence type="ECO:0000256" key="3">
    <source>
        <dbReference type="HAMAP-Rule" id="MF_00040"/>
    </source>
</evidence>
<dbReference type="InterPro" id="IPR023584">
    <property type="entry name" value="Ribosome_recyc_fac_dom"/>
</dbReference>
<keyword evidence="3" id="KW-0963">Cytoplasm</keyword>
<dbReference type="Pfam" id="PF01765">
    <property type="entry name" value="RRF"/>
    <property type="match status" value="1"/>
</dbReference>
<dbReference type="GO" id="GO:0005737">
    <property type="term" value="C:cytoplasm"/>
    <property type="evidence" value="ECO:0007669"/>
    <property type="project" value="UniProtKB-SubCell"/>
</dbReference>
<organism evidence="5 6">
    <name type="scientific">Mycoplasma marinum</name>
    <dbReference type="NCBI Taxonomy" id="1937190"/>
    <lineage>
        <taxon>Bacteria</taxon>
        <taxon>Bacillati</taxon>
        <taxon>Mycoplasmatota</taxon>
        <taxon>Mollicutes</taxon>
        <taxon>Mycoplasmataceae</taxon>
        <taxon>Mycoplasma</taxon>
    </lineage>
</organism>
<dbReference type="RefSeq" id="WP_131599478.1">
    <property type="nucleotide sequence ID" value="NZ_CBDBYK010000002.1"/>
</dbReference>
<evidence type="ECO:0000256" key="2">
    <source>
        <dbReference type="ARBA" id="ARBA00022917"/>
    </source>
</evidence>
<protein>
    <recommendedName>
        <fullName evidence="3">Ribosome-recycling factor</fullName>
        <shortName evidence="3">RRF</shortName>
    </recommendedName>
    <alternativeName>
        <fullName evidence="3">Ribosome-releasing factor</fullName>
    </alternativeName>
</protein>
<dbReference type="InterPro" id="IPR002661">
    <property type="entry name" value="Ribosome_recyc_fac"/>
</dbReference>
<evidence type="ECO:0000259" key="4">
    <source>
        <dbReference type="Pfam" id="PF01765"/>
    </source>
</evidence>
<dbReference type="SUPFAM" id="SSF55194">
    <property type="entry name" value="Ribosome recycling factor, RRF"/>
    <property type="match status" value="1"/>
</dbReference>
<dbReference type="PANTHER" id="PTHR20982">
    <property type="entry name" value="RIBOSOME RECYCLING FACTOR"/>
    <property type="match status" value="1"/>
</dbReference>
<dbReference type="Gene3D" id="3.30.1360.40">
    <property type="match status" value="1"/>
</dbReference>
<evidence type="ECO:0000313" key="5">
    <source>
        <dbReference type="EMBL" id="TCG10768.1"/>
    </source>
</evidence>
<dbReference type="EMBL" id="PSZO01000022">
    <property type="protein sequence ID" value="TCG10768.1"/>
    <property type="molecule type" value="Genomic_DNA"/>
</dbReference>
<evidence type="ECO:0000256" key="1">
    <source>
        <dbReference type="ARBA" id="ARBA00005912"/>
    </source>
</evidence>
<dbReference type="AlphaFoldDB" id="A0A4V2NI32"/>
<comment type="caution">
    <text evidence="5">The sequence shown here is derived from an EMBL/GenBank/DDBJ whole genome shotgun (WGS) entry which is preliminary data.</text>
</comment>
<dbReference type="Proteomes" id="UP000294192">
    <property type="component" value="Unassembled WGS sequence"/>
</dbReference>
<comment type="similarity">
    <text evidence="1 3">Belongs to the RRF family.</text>
</comment>
<dbReference type="InterPro" id="IPR036191">
    <property type="entry name" value="RRF_sf"/>
</dbReference>
<dbReference type="OrthoDB" id="9804006at2"/>
<dbReference type="PANTHER" id="PTHR20982:SF3">
    <property type="entry name" value="MITOCHONDRIAL RIBOSOME RECYCLING FACTOR PSEUDO 1"/>
    <property type="match status" value="1"/>
</dbReference>